<dbReference type="CDD" id="cd00082">
    <property type="entry name" value="HisKA"/>
    <property type="match status" value="1"/>
</dbReference>
<dbReference type="InterPro" id="IPR000700">
    <property type="entry name" value="PAS-assoc_C"/>
</dbReference>
<dbReference type="RefSeq" id="WP_165101577.1">
    <property type="nucleotide sequence ID" value="NZ_CP049056.1"/>
</dbReference>
<dbReference type="Gene3D" id="3.30.565.10">
    <property type="entry name" value="Histidine kinase-like ATPase, C-terminal domain"/>
    <property type="match status" value="1"/>
</dbReference>
<dbReference type="PROSITE" id="PS50109">
    <property type="entry name" value="HIS_KIN"/>
    <property type="match status" value="1"/>
</dbReference>
<dbReference type="Pfam" id="PF02518">
    <property type="entry name" value="HATPase_c"/>
    <property type="match status" value="1"/>
</dbReference>
<dbReference type="GO" id="GO:0000155">
    <property type="term" value="F:phosphorelay sensor kinase activity"/>
    <property type="evidence" value="ECO:0007669"/>
    <property type="project" value="InterPro"/>
</dbReference>
<evidence type="ECO:0000256" key="1">
    <source>
        <dbReference type="ARBA" id="ARBA00000085"/>
    </source>
</evidence>
<dbReference type="Pfam" id="PF00512">
    <property type="entry name" value="HisKA"/>
    <property type="match status" value="1"/>
</dbReference>
<dbReference type="Gene3D" id="3.40.50.2300">
    <property type="match status" value="1"/>
</dbReference>
<feature type="signal peptide" evidence="9">
    <location>
        <begin position="1"/>
        <end position="38"/>
    </location>
</feature>
<dbReference type="SUPFAM" id="SSF55874">
    <property type="entry name" value="ATPase domain of HSP90 chaperone/DNA topoisomerase II/histidine kinase"/>
    <property type="match status" value="1"/>
</dbReference>
<keyword evidence="4" id="KW-0808">Transferase</keyword>
<feature type="domain" description="PAC" evidence="13">
    <location>
        <begin position="567"/>
        <end position="619"/>
    </location>
</feature>
<dbReference type="CDD" id="cd16922">
    <property type="entry name" value="HATPase_EvgS-ArcB-TorS-like"/>
    <property type="match status" value="1"/>
</dbReference>
<evidence type="ECO:0000259" key="12">
    <source>
        <dbReference type="PROSITE" id="PS50112"/>
    </source>
</evidence>
<name>A0A7M3T576_9RHOB</name>
<dbReference type="InterPro" id="IPR001789">
    <property type="entry name" value="Sig_transdc_resp-reg_receiver"/>
</dbReference>
<dbReference type="AlphaFoldDB" id="A0A7M3T576"/>
<feature type="domain" description="PAC" evidence="13">
    <location>
        <begin position="424"/>
        <end position="475"/>
    </location>
</feature>
<dbReference type="InterPro" id="IPR005467">
    <property type="entry name" value="His_kinase_dom"/>
</dbReference>
<keyword evidence="8" id="KW-1133">Transmembrane helix</keyword>
<evidence type="ECO:0000256" key="5">
    <source>
        <dbReference type="ARBA" id="ARBA00022777"/>
    </source>
</evidence>
<dbReference type="KEGG" id="hdh:G5B40_17955"/>
<keyword evidence="9" id="KW-0732">Signal</keyword>
<evidence type="ECO:0000256" key="4">
    <source>
        <dbReference type="ARBA" id="ARBA00022679"/>
    </source>
</evidence>
<dbReference type="SMART" id="SM00448">
    <property type="entry name" value="REC"/>
    <property type="match status" value="1"/>
</dbReference>
<feature type="domain" description="Histidine kinase" evidence="10">
    <location>
        <begin position="630"/>
        <end position="847"/>
    </location>
</feature>
<sequence length="1008" mass="109645">MRKRMARIVRRRPKSRHPLHLAASPAALLFAGSPAASAASASDPALAGDGFWLALACAGLACAALVILLQRRRLRRMKAKLDGNRKWLRAIFDHAPAAILLKDREGRYLEINKSCEALFGFTNAECVGLTPEDINPGPGDEDARAHDLEVLETGVATTRRVRLETSQGPRSLQSVKFPIFSRTGAVDGVGAVIVDVTESAAALERAESAELRLREAVEALPGGFVAFDRERKMIFCNEAYRNLTALPRERITPGVSYREILLAARESGYAPDGEADLENWVETRIDGAPEGVDSEFRTPDGRWFKANDRVTSDGGLVGIRIEITELRRQRDALAAARMRIEDVAADLRIKSDRLQQIIRLSAIGGWEVDAQTKAVWWDPLTRRIHEADAGFSPDFRSAIKFFTPESRERVASAVAGCLNDATPFDVEAELITARDRRAWVRILGEADREGGEIVRLQGVIQDISEQKRHEAALQAANDELRAAIAGRASAERRFFDIAAVSTDWFWEQDRDLRFTFISDSYTRTTGGDPETHIGRTREELLQSDRAAREGADWDWLAQKIAARAPFSDFVYRAFGDTDGPRWVRISGAPFHDESGAFAGYRGVGSDVTTLYDALRRAKAASEAKSAFLATMSHEIRTPMNGVLGVAEELGRRVTEPAERRLVATIRESGETLLNVINDILDFSKIEAGKLDLETTDFSPALIARRAAALHEMKTREKGLDFTLVVEPAAERTRRGDPHRVSQILHNLVGNAVKFTETGEVTVTFGGEPGGPLTIAVRDTGVGMNQAEIARVFEGFRQADSSTTRRFGGTGLGMSIVKSLVEAMAGEITIDSTPGAGAEIRVSLPLPIVDTRSEPAAPAAVAALPEGLKILAADDNATNRMVIELLLKRVGAASTVVESGRDAVAAANDERDRMVNGDAGFDLILMDISMPDMDGIEALAAIRDQEAKAGAPRVPAIAITANALTHQVADYLASGFDGHVAKPIQGDALFAEIDACLDRARLGGRERDA</sequence>
<dbReference type="Gene3D" id="3.30.450.20">
    <property type="entry name" value="PAS domain"/>
    <property type="match status" value="4"/>
</dbReference>
<accession>A0A7M3T576</accession>
<dbReference type="NCBIfam" id="TIGR00229">
    <property type="entry name" value="sensory_box"/>
    <property type="match status" value="1"/>
</dbReference>
<dbReference type="SUPFAM" id="SSF55785">
    <property type="entry name" value="PYP-like sensor domain (PAS domain)"/>
    <property type="match status" value="4"/>
</dbReference>
<evidence type="ECO:0000256" key="6">
    <source>
        <dbReference type="ARBA" id="ARBA00023012"/>
    </source>
</evidence>
<keyword evidence="3 7" id="KW-0597">Phosphoprotein</keyword>
<dbReference type="PANTHER" id="PTHR43047:SF64">
    <property type="entry name" value="HISTIDINE KINASE CONTAINING CHEY-HOMOLOGOUS RECEIVER DOMAIN AND PAS DOMAIN-RELATED"/>
    <property type="match status" value="1"/>
</dbReference>
<keyword evidence="8" id="KW-0472">Membrane</keyword>
<dbReference type="CDD" id="cd17546">
    <property type="entry name" value="REC_hyHK_CKI1_RcsC-like"/>
    <property type="match status" value="1"/>
</dbReference>
<keyword evidence="5" id="KW-0418">Kinase</keyword>
<evidence type="ECO:0000259" key="13">
    <source>
        <dbReference type="PROSITE" id="PS50113"/>
    </source>
</evidence>
<dbReference type="PROSITE" id="PS50110">
    <property type="entry name" value="RESPONSE_REGULATORY"/>
    <property type="match status" value="1"/>
</dbReference>
<dbReference type="InterPro" id="IPR004358">
    <property type="entry name" value="Sig_transdc_His_kin-like_C"/>
</dbReference>
<dbReference type="InterPro" id="IPR036890">
    <property type="entry name" value="HATPase_C_sf"/>
</dbReference>
<dbReference type="SUPFAM" id="SSF52172">
    <property type="entry name" value="CheY-like"/>
    <property type="match status" value="1"/>
</dbReference>
<evidence type="ECO:0000256" key="2">
    <source>
        <dbReference type="ARBA" id="ARBA00012438"/>
    </source>
</evidence>
<evidence type="ECO:0000313" key="15">
    <source>
        <dbReference type="Proteomes" id="UP000503336"/>
    </source>
</evidence>
<dbReference type="SMART" id="SM00388">
    <property type="entry name" value="HisKA"/>
    <property type="match status" value="1"/>
</dbReference>
<dbReference type="InterPro" id="IPR011006">
    <property type="entry name" value="CheY-like_superfamily"/>
</dbReference>
<dbReference type="InterPro" id="IPR003594">
    <property type="entry name" value="HATPase_dom"/>
</dbReference>
<dbReference type="SMART" id="SM00086">
    <property type="entry name" value="PAC"/>
    <property type="match status" value="3"/>
</dbReference>
<dbReference type="InterPro" id="IPR003661">
    <property type="entry name" value="HisK_dim/P_dom"/>
</dbReference>
<organism evidence="14 15">
    <name type="scientific">Pikeienuella piscinae</name>
    <dbReference type="NCBI Taxonomy" id="2748098"/>
    <lineage>
        <taxon>Bacteria</taxon>
        <taxon>Pseudomonadati</taxon>
        <taxon>Pseudomonadota</taxon>
        <taxon>Alphaproteobacteria</taxon>
        <taxon>Rhodobacterales</taxon>
        <taxon>Paracoccaceae</taxon>
        <taxon>Pikeienuella</taxon>
    </lineage>
</organism>
<dbReference type="Pfam" id="PF12860">
    <property type="entry name" value="PAS_7"/>
    <property type="match status" value="1"/>
</dbReference>
<evidence type="ECO:0000259" key="11">
    <source>
        <dbReference type="PROSITE" id="PS50110"/>
    </source>
</evidence>
<dbReference type="EC" id="2.7.13.3" evidence="2"/>
<dbReference type="SUPFAM" id="SSF47384">
    <property type="entry name" value="Homodimeric domain of signal transducing histidine kinase"/>
    <property type="match status" value="1"/>
</dbReference>
<dbReference type="InterPro" id="IPR035965">
    <property type="entry name" value="PAS-like_dom_sf"/>
</dbReference>
<keyword evidence="15" id="KW-1185">Reference proteome</keyword>
<dbReference type="PANTHER" id="PTHR43047">
    <property type="entry name" value="TWO-COMPONENT HISTIDINE PROTEIN KINASE"/>
    <property type="match status" value="1"/>
</dbReference>
<dbReference type="CDD" id="cd00130">
    <property type="entry name" value="PAS"/>
    <property type="match status" value="3"/>
</dbReference>
<dbReference type="PROSITE" id="PS50112">
    <property type="entry name" value="PAS"/>
    <property type="match status" value="2"/>
</dbReference>
<dbReference type="SMART" id="SM00091">
    <property type="entry name" value="PAS"/>
    <property type="match status" value="3"/>
</dbReference>
<dbReference type="Proteomes" id="UP000503336">
    <property type="component" value="Chromosome"/>
</dbReference>
<feature type="domain" description="PAS" evidence="12">
    <location>
        <begin position="209"/>
        <end position="251"/>
    </location>
</feature>
<dbReference type="FunFam" id="3.30.565.10:FF:000010">
    <property type="entry name" value="Sensor histidine kinase RcsC"/>
    <property type="match status" value="1"/>
</dbReference>
<dbReference type="PROSITE" id="PS50113">
    <property type="entry name" value="PAC"/>
    <property type="match status" value="2"/>
</dbReference>
<evidence type="ECO:0000256" key="9">
    <source>
        <dbReference type="SAM" id="SignalP"/>
    </source>
</evidence>
<feature type="domain" description="Response regulatory" evidence="11">
    <location>
        <begin position="868"/>
        <end position="996"/>
    </location>
</feature>
<evidence type="ECO:0000313" key="14">
    <source>
        <dbReference type="EMBL" id="QIE57157.1"/>
    </source>
</evidence>
<dbReference type="SMART" id="SM00387">
    <property type="entry name" value="HATPase_c"/>
    <property type="match status" value="1"/>
</dbReference>
<dbReference type="Pfam" id="PF00072">
    <property type="entry name" value="Response_reg"/>
    <property type="match status" value="1"/>
</dbReference>
<protein>
    <recommendedName>
        <fullName evidence="2">histidine kinase</fullName>
        <ecNumber evidence="2">2.7.13.3</ecNumber>
    </recommendedName>
</protein>
<dbReference type="Pfam" id="PF08448">
    <property type="entry name" value="PAS_4"/>
    <property type="match status" value="2"/>
</dbReference>
<feature type="modified residue" description="4-aspartylphosphate" evidence="7">
    <location>
        <position position="926"/>
    </location>
</feature>
<dbReference type="InterPro" id="IPR013656">
    <property type="entry name" value="PAS_4"/>
</dbReference>
<keyword evidence="6" id="KW-0902">Two-component regulatory system</keyword>
<dbReference type="InterPro" id="IPR000014">
    <property type="entry name" value="PAS"/>
</dbReference>
<dbReference type="InterPro" id="IPR036097">
    <property type="entry name" value="HisK_dim/P_sf"/>
</dbReference>
<gene>
    <name evidence="14" type="ORF">G5B40_17955</name>
</gene>
<keyword evidence="8" id="KW-0812">Transmembrane</keyword>
<dbReference type="EMBL" id="CP049056">
    <property type="protein sequence ID" value="QIE57157.1"/>
    <property type="molecule type" value="Genomic_DNA"/>
</dbReference>
<dbReference type="InterPro" id="IPR001610">
    <property type="entry name" value="PAC"/>
</dbReference>
<proteinExistence type="predicted"/>
<evidence type="ECO:0000259" key="10">
    <source>
        <dbReference type="PROSITE" id="PS50109"/>
    </source>
</evidence>
<dbReference type="PRINTS" id="PR00344">
    <property type="entry name" value="BCTRLSENSOR"/>
</dbReference>
<reference evidence="14 15" key="1">
    <citation type="submission" date="2020-02" db="EMBL/GenBank/DDBJ databases">
        <title>complete genome sequence of Rhodobacteraceae bacterium.</title>
        <authorList>
            <person name="Park J."/>
            <person name="Kim Y.-S."/>
            <person name="Kim K.-H."/>
        </authorList>
    </citation>
    <scope>NUCLEOTIDE SEQUENCE [LARGE SCALE GENOMIC DNA]</scope>
    <source>
        <strain evidence="14 15">RR4-56</strain>
    </source>
</reference>
<feature type="transmembrane region" description="Helical" evidence="8">
    <location>
        <begin position="51"/>
        <end position="69"/>
    </location>
</feature>
<comment type="catalytic activity">
    <reaction evidence="1">
        <text>ATP + protein L-histidine = ADP + protein N-phospho-L-histidine.</text>
        <dbReference type="EC" id="2.7.13.3"/>
    </reaction>
</comment>
<evidence type="ECO:0000256" key="3">
    <source>
        <dbReference type="ARBA" id="ARBA00022553"/>
    </source>
</evidence>
<evidence type="ECO:0000256" key="8">
    <source>
        <dbReference type="SAM" id="Phobius"/>
    </source>
</evidence>
<feature type="chain" id="PRO_5029828016" description="histidine kinase" evidence="9">
    <location>
        <begin position="39"/>
        <end position="1008"/>
    </location>
</feature>
<feature type="domain" description="PAS" evidence="12">
    <location>
        <begin position="84"/>
        <end position="128"/>
    </location>
</feature>
<evidence type="ECO:0000256" key="7">
    <source>
        <dbReference type="PROSITE-ProRule" id="PRU00169"/>
    </source>
</evidence>
<dbReference type="Gene3D" id="1.10.287.130">
    <property type="match status" value="1"/>
</dbReference>